<dbReference type="Pfam" id="PF01220">
    <property type="entry name" value="DHquinase_II"/>
    <property type="match status" value="1"/>
</dbReference>
<dbReference type="Proteomes" id="UP000823990">
    <property type="component" value="Unassembled WGS sequence"/>
</dbReference>
<comment type="caution">
    <text evidence="12">The sequence shown here is derived from an EMBL/GenBank/DDBJ whole genome shotgun (WGS) entry which is preliminary data.</text>
</comment>
<protein>
    <recommendedName>
        <fullName evidence="5 8">3-dehydroquinate dehydratase</fullName>
        <shortName evidence="8">3-dehydroquinase</shortName>
        <ecNumber evidence="5 8">4.2.1.10</ecNumber>
    </recommendedName>
    <alternativeName>
        <fullName evidence="8">Type II DHQase</fullName>
    </alternativeName>
</protein>
<gene>
    <name evidence="8 12" type="primary">aroQ</name>
    <name evidence="12" type="ORF">H9892_02705</name>
</gene>
<feature type="active site" description="Proton donor" evidence="8 9">
    <location>
        <position position="101"/>
    </location>
</feature>
<feature type="binding site" evidence="8 10">
    <location>
        <begin position="102"/>
        <end position="103"/>
    </location>
    <ligand>
        <name>substrate</name>
    </ligand>
</feature>
<comment type="subunit">
    <text evidence="4 8">Homododecamer.</text>
</comment>
<dbReference type="GO" id="GO:0003855">
    <property type="term" value="F:3-dehydroquinate dehydratase activity"/>
    <property type="evidence" value="ECO:0007669"/>
    <property type="project" value="UniProtKB-UniRule"/>
</dbReference>
<dbReference type="NCBIfam" id="TIGR01088">
    <property type="entry name" value="aroQ"/>
    <property type="match status" value="1"/>
</dbReference>
<dbReference type="GO" id="GO:0009423">
    <property type="term" value="P:chorismate biosynthetic process"/>
    <property type="evidence" value="ECO:0007669"/>
    <property type="project" value="UniProtKB-UniRule"/>
</dbReference>
<feature type="binding site" evidence="8 10">
    <location>
        <position position="81"/>
    </location>
    <ligand>
        <name>substrate</name>
    </ligand>
</feature>
<accession>A0A9D1PYP6</accession>
<comment type="function">
    <text evidence="8">Catalyzes a trans-dehydration via an enolate intermediate.</text>
</comment>
<feature type="binding site" evidence="8 10">
    <location>
        <position position="75"/>
    </location>
    <ligand>
        <name>substrate</name>
    </ligand>
</feature>
<dbReference type="GO" id="GO:0019631">
    <property type="term" value="P:quinate catabolic process"/>
    <property type="evidence" value="ECO:0007669"/>
    <property type="project" value="TreeGrafter"/>
</dbReference>
<feature type="binding site" evidence="8 10">
    <location>
        <position position="112"/>
    </location>
    <ligand>
        <name>substrate</name>
    </ligand>
</feature>
<dbReference type="SUPFAM" id="SSF52304">
    <property type="entry name" value="Type II 3-dehydroquinate dehydratase"/>
    <property type="match status" value="1"/>
</dbReference>
<dbReference type="NCBIfam" id="NF003807">
    <property type="entry name" value="PRK05395.1-4"/>
    <property type="match status" value="1"/>
</dbReference>
<feature type="site" description="Transition state stabilizer" evidence="8 11">
    <location>
        <position position="17"/>
    </location>
</feature>
<evidence type="ECO:0000256" key="4">
    <source>
        <dbReference type="ARBA" id="ARBA00011193"/>
    </source>
</evidence>
<evidence type="ECO:0000256" key="7">
    <source>
        <dbReference type="ARBA" id="ARBA00023239"/>
    </source>
</evidence>
<dbReference type="EC" id="4.2.1.10" evidence="5 8"/>
<comment type="pathway">
    <text evidence="2 8">Metabolic intermediate biosynthesis; chorismate biosynthesis; chorismate from D-erythrose 4-phosphate and phosphoenolpyruvate: step 3/7.</text>
</comment>
<feature type="active site" description="Proton acceptor" evidence="8 9">
    <location>
        <position position="22"/>
    </location>
</feature>
<dbReference type="Gene3D" id="3.40.50.9100">
    <property type="entry name" value="Dehydroquinase, class II"/>
    <property type="match status" value="1"/>
</dbReference>
<dbReference type="PIRSF" id="PIRSF001399">
    <property type="entry name" value="DHquinase_II"/>
    <property type="match status" value="1"/>
</dbReference>
<dbReference type="PANTHER" id="PTHR21272">
    <property type="entry name" value="CATABOLIC 3-DEHYDROQUINASE"/>
    <property type="match status" value="1"/>
</dbReference>
<comment type="similarity">
    <text evidence="3 8">Belongs to the type-II 3-dehydroquinase family.</text>
</comment>
<dbReference type="GO" id="GO:0008652">
    <property type="term" value="P:amino acid biosynthetic process"/>
    <property type="evidence" value="ECO:0007669"/>
    <property type="project" value="UniProtKB-KW"/>
</dbReference>
<reference evidence="12" key="1">
    <citation type="journal article" date="2021" name="PeerJ">
        <title>Extensive microbial diversity within the chicken gut microbiome revealed by metagenomics and culture.</title>
        <authorList>
            <person name="Gilroy R."/>
            <person name="Ravi A."/>
            <person name="Getino M."/>
            <person name="Pursley I."/>
            <person name="Horton D.L."/>
            <person name="Alikhan N.F."/>
            <person name="Baker D."/>
            <person name="Gharbi K."/>
            <person name="Hall N."/>
            <person name="Watson M."/>
            <person name="Adriaenssens E.M."/>
            <person name="Foster-Nyarko E."/>
            <person name="Jarju S."/>
            <person name="Secka A."/>
            <person name="Antonio M."/>
            <person name="Oren A."/>
            <person name="Chaudhuri R.R."/>
            <person name="La Ragione R."/>
            <person name="Hildebrand F."/>
            <person name="Pallen M.J."/>
        </authorList>
    </citation>
    <scope>NUCLEOTIDE SEQUENCE</scope>
    <source>
        <strain evidence="12">12435</strain>
    </source>
</reference>
<dbReference type="HAMAP" id="MF_00169">
    <property type="entry name" value="AroQ"/>
    <property type="match status" value="1"/>
</dbReference>
<dbReference type="AlphaFoldDB" id="A0A9D1PYP6"/>
<dbReference type="CDD" id="cd00466">
    <property type="entry name" value="DHQase_II"/>
    <property type="match status" value="1"/>
</dbReference>
<evidence type="ECO:0000256" key="6">
    <source>
        <dbReference type="ARBA" id="ARBA00023141"/>
    </source>
</evidence>
<evidence type="ECO:0000256" key="10">
    <source>
        <dbReference type="PIRSR" id="PIRSR001399-2"/>
    </source>
</evidence>
<reference evidence="12" key="2">
    <citation type="submission" date="2021-04" db="EMBL/GenBank/DDBJ databases">
        <authorList>
            <person name="Gilroy R."/>
        </authorList>
    </citation>
    <scope>NUCLEOTIDE SEQUENCE</scope>
    <source>
        <strain evidence="12">12435</strain>
    </source>
</reference>
<dbReference type="InterPro" id="IPR001874">
    <property type="entry name" value="DHquinase_II"/>
</dbReference>
<evidence type="ECO:0000256" key="1">
    <source>
        <dbReference type="ARBA" id="ARBA00001864"/>
    </source>
</evidence>
<keyword evidence="6 8" id="KW-0057">Aromatic amino acid biosynthesis</keyword>
<evidence type="ECO:0000256" key="11">
    <source>
        <dbReference type="PIRSR" id="PIRSR001399-3"/>
    </source>
</evidence>
<evidence type="ECO:0000256" key="9">
    <source>
        <dbReference type="PIRSR" id="PIRSR001399-1"/>
    </source>
</evidence>
<dbReference type="PANTHER" id="PTHR21272:SF3">
    <property type="entry name" value="CATABOLIC 3-DEHYDROQUINASE"/>
    <property type="match status" value="1"/>
</dbReference>
<dbReference type="GO" id="GO:0009073">
    <property type="term" value="P:aromatic amino acid family biosynthetic process"/>
    <property type="evidence" value="ECO:0007669"/>
    <property type="project" value="UniProtKB-KW"/>
</dbReference>
<dbReference type="NCBIfam" id="NF003806">
    <property type="entry name" value="PRK05395.1-3"/>
    <property type="match status" value="1"/>
</dbReference>
<dbReference type="InterPro" id="IPR036441">
    <property type="entry name" value="DHquinase_II_sf"/>
</dbReference>
<evidence type="ECO:0000313" key="13">
    <source>
        <dbReference type="Proteomes" id="UP000823990"/>
    </source>
</evidence>
<sequence length="150" mass="16172">MKVLIINGPNLDMLGSREKEVYGEQTLADMNAEIAEFCAAEGMDAVFFQSNCEGEIVTAIHEARTRFGADGIVLNAGAYTHYSRAIADALPCVRVPKVEVHISNVHAREEFRHVSVLAANCNGVICGFGADSYKLACLALRNIVTKAGRA</sequence>
<evidence type="ECO:0000256" key="5">
    <source>
        <dbReference type="ARBA" id="ARBA00012060"/>
    </source>
</evidence>
<comment type="catalytic activity">
    <reaction evidence="1 8">
        <text>3-dehydroquinate = 3-dehydroshikimate + H2O</text>
        <dbReference type="Rhea" id="RHEA:21096"/>
        <dbReference type="ChEBI" id="CHEBI:15377"/>
        <dbReference type="ChEBI" id="CHEBI:16630"/>
        <dbReference type="ChEBI" id="CHEBI:32364"/>
        <dbReference type="EC" id="4.2.1.10"/>
    </reaction>
</comment>
<proteinExistence type="inferred from homology"/>
<dbReference type="InterPro" id="IPR018509">
    <property type="entry name" value="DHquinase_II_CS"/>
</dbReference>
<keyword evidence="8" id="KW-0028">Amino-acid biosynthesis</keyword>
<keyword evidence="7 8" id="KW-0456">Lyase</keyword>
<dbReference type="PROSITE" id="PS01029">
    <property type="entry name" value="DEHYDROQUINASE_II"/>
    <property type="match status" value="1"/>
</dbReference>
<dbReference type="EMBL" id="DXHS01000048">
    <property type="protein sequence ID" value="HIW02232.1"/>
    <property type="molecule type" value="Genomic_DNA"/>
</dbReference>
<evidence type="ECO:0000313" key="12">
    <source>
        <dbReference type="EMBL" id="HIW02232.1"/>
    </source>
</evidence>
<evidence type="ECO:0000256" key="2">
    <source>
        <dbReference type="ARBA" id="ARBA00004902"/>
    </source>
</evidence>
<evidence type="ECO:0000256" key="3">
    <source>
        <dbReference type="ARBA" id="ARBA00011037"/>
    </source>
</evidence>
<organism evidence="12 13">
    <name type="scientific">Candidatus Protoclostridium stercorigallinarum</name>
    <dbReference type="NCBI Taxonomy" id="2838741"/>
    <lineage>
        <taxon>Bacteria</taxon>
        <taxon>Bacillati</taxon>
        <taxon>Bacillota</taxon>
        <taxon>Clostridia</taxon>
        <taxon>Candidatus Protoclostridium</taxon>
    </lineage>
</organism>
<feature type="binding site" evidence="8 10">
    <location>
        <position position="88"/>
    </location>
    <ligand>
        <name>substrate</name>
    </ligand>
</feature>
<dbReference type="NCBIfam" id="NF003805">
    <property type="entry name" value="PRK05395.1-2"/>
    <property type="match status" value="1"/>
</dbReference>
<name>A0A9D1PYP6_9FIRM</name>
<evidence type="ECO:0000256" key="8">
    <source>
        <dbReference type="HAMAP-Rule" id="MF_00169"/>
    </source>
</evidence>